<feature type="compositionally biased region" description="Polar residues" evidence="1">
    <location>
        <begin position="480"/>
        <end position="489"/>
    </location>
</feature>
<feature type="region of interest" description="Disordered" evidence="1">
    <location>
        <begin position="456"/>
        <end position="529"/>
    </location>
</feature>
<name>A0A9P4MXA0_9PLEO</name>
<feature type="compositionally biased region" description="Basic residues" evidence="1">
    <location>
        <begin position="774"/>
        <end position="785"/>
    </location>
</feature>
<reference evidence="3" key="1">
    <citation type="journal article" date="2020" name="Stud. Mycol.">
        <title>101 Dothideomycetes genomes: A test case for predicting lifestyles and emergence of pathogens.</title>
        <authorList>
            <person name="Haridas S."/>
            <person name="Albert R."/>
            <person name="Binder M."/>
            <person name="Bloem J."/>
            <person name="LaButti K."/>
            <person name="Salamov A."/>
            <person name="Andreopoulos B."/>
            <person name="Baker S."/>
            <person name="Barry K."/>
            <person name="Bills G."/>
            <person name="Bluhm B."/>
            <person name="Cannon C."/>
            <person name="Castanera R."/>
            <person name="Culley D."/>
            <person name="Daum C."/>
            <person name="Ezra D."/>
            <person name="Gonzalez J."/>
            <person name="Henrissat B."/>
            <person name="Kuo A."/>
            <person name="Liang C."/>
            <person name="Lipzen A."/>
            <person name="Lutzoni F."/>
            <person name="Magnuson J."/>
            <person name="Mondo S."/>
            <person name="Nolan M."/>
            <person name="Ohm R."/>
            <person name="Pangilinan J."/>
            <person name="Park H.-J."/>
            <person name="Ramirez L."/>
            <person name="Alfaro M."/>
            <person name="Sun H."/>
            <person name="Tritt A."/>
            <person name="Yoshinaga Y."/>
            <person name="Zwiers L.-H."/>
            <person name="Turgeon B."/>
            <person name="Goodwin S."/>
            <person name="Spatafora J."/>
            <person name="Crous P."/>
            <person name="Grigoriev I."/>
        </authorList>
    </citation>
    <scope>NUCLEOTIDE SEQUENCE [LARGE SCALE GENOMIC DNA]</scope>
    <source>
        <strain evidence="3">CBS 304.66</strain>
    </source>
</reference>
<feature type="region of interest" description="Disordered" evidence="1">
    <location>
        <begin position="294"/>
        <end position="368"/>
    </location>
</feature>
<evidence type="ECO:0000313" key="2">
    <source>
        <dbReference type="EMBL" id="KAF2258012.1"/>
    </source>
</evidence>
<feature type="compositionally biased region" description="Basic and acidic residues" evidence="1">
    <location>
        <begin position="592"/>
        <end position="603"/>
    </location>
</feature>
<accession>A0A9P4MXA0</accession>
<dbReference type="OrthoDB" id="3946221at2759"/>
<feature type="region of interest" description="Disordered" evidence="1">
    <location>
        <begin position="1057"/>
        <end position="1078"/>
    </location>
</feature>
<feature type="compositionally biased region" description="Basic residues" evidence="1">
    <location>
        <begin position="151"/>
        <end position="171"/>
    </location>
</feature>
<feature type="compositionally biased region" description="Basic residues" evidence="1">
    <location>
        <begin position="189"/>
        <end position="198"/>
    </location>
</feature>
<dbReference type="InterPro" id="IPR017956">
    <property type="entry name" value="AT_hook_DNA-bd_motif"/>
</dbReference>
<sequence length="1266" mass="140454">MASRVRATMPDDDANRSYPESSPDPLAASLRETKTNARRRTTRPSKEPLASSSPSKQNRRRSVSEQTIEYSSPSKQMVMNTGRTGSASPWRIKVTVQAEPGSGSDDENIESPTARRFTRTTTTTVPLKDADASSPVKRRGRPRKSDAATAKSKRSGTPARKRSQSKGRRRSSIGVTDASMADLSTVAVPKKRRGRPRKSIQATAEDETSIAHEAPTESLDENIAEPEPEPPQAPPLETPDLQPTLAGLAEERLQSSSPTIENTPQEPYVRPPHGQYVQQIRLDEPEHVTIRRLAEQRAEQQKLNAPTPRSCHAPRNTETSRKIKARKLTPGAKENIVTEKDSSDEEANPTPSTSDEEGPVSKTLALPAAPSLVEDISSIHETTLAQAQDSDEEDDLGDITNLAFDEGATRMPDDTVILESENFSMVSVDSLPSNGGLTSSANNNTIQLLDHSYLQIPSEAPRRTRSSPLRSPKVTVEPFHTQQTTSHVPSSPPVLSMRKQTPMMDERSPSNPPTIQPAYHSPSKTTTPRLTRVVKAGVALQGVLDPGRLTPTAESSEEAIDEQRDRLDDLFRGFSEGTRRELQAGLRLGEQLARHNQERKSRESSPALSSPCKMPLLKRPGSTILESRYKHRNSRMLTPDEQDYVLSVPPSPEPDTEVKYPLLRVNKLEHQLVSPARSEDEMSWRVDTPPPRAEKSDSQHLIASNEAGLEFQDREIVAVSGAMQREDYSDIWQEEASRSSDLPMPSDALSEMAAEPTPQLQDLFIDDDQLVKPARGKIPRTWRRKSSSDFNYSDEAEPPENNSSATSPEEPASTAMNNDKTKVVEPIIFEEPDNEDDSESETSDDTGMFFQSNPPNIFRKGTTERRRRRSDKLDLSLLMEEGVSIQPESSPAAKTPIHTKPNPFKGTPPQFARLQTSPAKSSPLRYEIQAPDTENSHYNDFDESTLPLSSPFRTNVDDTVASHELQFRAEMEGTTDSSLRRVRDEADERALAYETQERTLNEIEEVTEPSRTFRSTMLMPSSPPQVIEDSILAPQRTYPPLFGNMEATATAPIHRTSLQASSSPTSVTSPVEQAPQPQRPGLFSRLSSTLWNALGSSGPPPPHPATNNLDSLPKVEPWTKTHYKTLDKLYQLHKKQPTIFLPSSPMTVKNANNVLLTHFLHTQKHAFVGARFSSWGYSVTMSESLLVLCAVFMQLLTLKDIEEYEKVNRKEIQMGECSPGEAGTEFDGLCVATRLASVIMGEELRRDEKRGKIVRKVGGMDIEWPN</sequence>
<proteinExistence type="predicted"/>
<feature type="region of interest" description="Disordered" evidence="1">
    <location>
        <begin position="673"/>
        <end position="699"/>
    </location>
</feature>
<dbReference type="Proteomes" id="UP000800093">
    <property type="component" value="Unassembled WGS sequence"/>
</dbReference>
<feature type="region of interest" description="Disordered" evidence="1">
    <location>
        <begin position="734"/>
        <end position="924"/>
    </location>
</feature>
<gene>
    <name evidence="2" type="ORF">CC78DRAFT_157719</name>
</gene>
<feature type="compositionally biased region" description="Low complexity" evidence="1">
    <location>
        <begin position="1061"/>
        <end position="1071"/>
    </location>
</feature>
<feature type="compositionally biased region" description="Acidic residues" evidence="1">
    <location>
        <begin position="828"/>
        <end position="844"/>
    </location>
</feature>
<feature type="region of interest" description="Disordered" evidence="1">
    <location>
        <begin position="592"/>
        <end position="621"/>
    </location>
</feature>
<dbReference type="SMART" id="SM00384">
    <property type="entry name" value="AT_hook"/>
    <property type="match status" value="2"/>
</dbReference>
<organism evidence="2 3">
    <name type="scientific">Lojkania enalia</name>
    <dbReference type="NCBI Taxonomy" id="147567"/>
    <lineage>
        <taxon>Eukaryota</taxon>
        <taxon>Fungi</taxon>
        <taxon>Dikarya</taxon>
        <taxon>Ascomycota</taxon>
        <taxon>Pezizomycotina</taxon>
        <taxon>Dothideomycetes</taxon>
        <taxon>Pleosporomycetidae</taxon>
        <taxon>Pleosporales</taxon>
        <taxon>Pleosporales incertae sedis</taxon>
        <taxon>Lojkania</taxon>
    </lineage>
</organism>
<feature type="region of interest" description="Disordered" evidence="1">
    <location>
        <begin position="545"/>
        <end position="565"/>
    </location>
</feature>
<feature type="compositionally biased region" description="Polar residues" evidence="1">
    <location>
        <begin position="64"/>
        <end position="87"/>
    </location>
</feature>
<feature type="region of interest" description="Disordered" evidence="1">
    <location>
        <begin position="1093"/>
        <end position="1113"/>
    </location>
</feature>
<comment type="caution">
    <text evidence="2">The sequence shown here is derived from an EMBL/GenBank/DDBJ whole genome shotgun (WGS) entry which is preliminary data.</text>
</comment>
<evidence type="ECO:0008006" key="4">
    <source>
        <dbReference type="Google" id="ProtNLM"/>
    </source>
</evidence>
<keyword evidence="3" id="KW-1185">Reference proteome</keyword>
<evidence type="ECO:0000313" key="3">
    <source>
        <dbReference type="Proteomes" id="UP000800093"/>
    </source>
</evidence>
<dbReference type="GO" id="GO:0003677">
    <property type="term" value="F:DNA binding"/>
    <property type="evidence" value="ECO:0007669"/>
    <property type="project" value="InterPro"/>
</dbReference>
<feature type="compositionally biased region" description="Polar residues" evidence="1">
    <location>
        <begin position="254"/>
        <end position="265"/>
    </location>
</feature>
<dbReference type="AlphaFoldDB" id="A0A9P4MXA0"/>
<feature type="compositionally biased region" description="Acidic residues" evidence="1">
    <location>
        <begin position="218"/>
        <end position="228"/>
    </location>
</feature>
<dbReference type="EMBL" id="ML986798">
    <property type="protein sequence ID" value="KAF2258012.1"/>
    <property type="molecule type" value="Genomic_DNA"/>
</dbReference>
<protein>
    <recommendedName>
        <fullName evidence="4">AT DNA binding protein</fullName>
    </recommendedName>
</protein>
<evidence type="ECO:0000256" key="1">
    <source>
        <dbReference type="SAM" id="MobiDB-lite"/>
    </source>
</evidence>
<feature type="region of interest" description="Disordered" evidence="1">
    <location>
        <begin position="1"/>
        <end position="276"/>
    </location>
</feature>